<dbReference type="Pfam" id="PF00512">
    <property type="entry name" value="HisKA"/>
    <property type="match status" value="1"/>
</dbReference>
<evidence type="ECO:0000256" key="2">
    <source>
        <dbReference type="ARBA" id="ARBA00004370"/>
    </source>
</evidence>
<keyword evidence="5" id="KW-0808">Transferase</keyword>
<dbReference type="InterPro" id="IPR004358">
    <property type="entry name" value="Sig_transdc_His_kin-like_C"/>
</dbReference>
<keyword evidence="10 14" id="KW-1133">Transmembrane helix</keyword>
<evidence type="ECO:0000256" key="6">
    <source>
        <dbReference type="ARBA" id="ARBA00022692"/>
    </source>
</evidence>
<dbReference type="FunFam" id="1.10.287.130:FF:000001">
    <property type="entry name" value="Two-component sensor histidine kinase"/>
    <property type="match status" value="1"/>
</dbReference>
<keyword evidence="12 14" id="KW-0472">Membrane</keyword>
<dbReference type="RefSeq" id="WP_171415592.1">
    <property type="nucleotide sequence ID" value="NZ_JABFOR010000005.1"/>
</dbReference>
<evidence type="ECO:0000256" key="11">
    <source>
        <dbReference type="ARBA" id="ARBA00023012"/>
    </source>
</evidence>
<keyword evidence="6 14" id="KW-0812">Transmembrane</keyword>
<dbReference type="InterPro" id="IPR003661">
    <property type="entry name" value="HisK_dim/P_dom"/>
</dbReference>
<protein>
    <recommendedName>
        <fullName evidence="3">histidine kinase</fullName>
        <ecNumber evidence="3">2.7.13.3</ecNumber>
    </recommendedName>
</protein>
<dbReference type="Pfam" id="PF02518">
    <property type="entry name" value="HATPase_c"/>
    <property type="match status" value="1"/>
</dbReference>
<dbReference type="PANTHER" id="PTHR45453:SF1">
    <property type="entry name" value="PHOSPHATE REGULON SENSOR PROTEIN PHOR"/>
    <property type="match status" value="1"/>
</dbReference>
<dbReference type="GO" id="GO:0000155">
    <property type="term" value="F:phosphorelay sensor kinase activity"/>
    <property type="evidence" value="ECO:0007669"/>
    <property type="project" value="InterPro"/>
</dbReference>
<reference evidence="16 17" key="1">
    <citation type="submission" date="2020-05" db="EMBL/GenBank/DDBJ databases">
        <title>Whole genome sequencing and identification of novel metabolites from Paenibacillus alvei strain JR949.</title>
        <authorList>
            <person name="Rajendhran J."/>
            <person name="Sree Pranav P."/>
            <person name="Mahalakshmi B."/>
            <person name="Karthikeyan R."/>
        </authorList>
    </citation>
    <scope>NUCLEOTIDE SEQUENCE [LARGE SCALE GENOMIC DNA]</scope>
    <source>
        <strain evidence="16 17">JR949</strain>
    </source>
</reference>
<organism evidence="16 17">
    <name type="scientific">Paenibacillus alvei</name>
    <name type="common">Bacillus alvei</name>
    <dbReference type="NCBI Taxonomy" id="44250"/>
    <lineage>
        <taxon>Bacteria</taxon>
        <taxon>Bacillati</taxon>
        <taxon>Bacillota</taxon>
        <taxon>Bacilli</taxon>
        <taxon>Bacillales</taxon>
        <taxon>Paenibacillaceae</taxon>
        <taxon>Paenibacillus</taxon>
    </lineage>
</organism>
<feature type="domain" description="Histidine kinase" evidence="15">
    <location>
        <begin position="121"/>
        <end position="339"/>
    </location>
</feature>
<keyword evidence="13" id="KW-0175">Coiled coil</keyword>
<keyword evidence="9" id="KW-0067">ATP-binding</keyword>
<dbReference type="GO" id="GO:0004721">
    <property type="term" value="F:phosphoprotein phosphatase activity"/>
    <property type="evidence" value="ECO:0007669"/>
    <property type="project" value="TreeGrafter"/>
</dbReference>
<name>A0AAP6ZWY4_PAEAL</name>
<dbReference type="PROSITE" id="PS50109">
    <property type="entry name" value="HIS_KIN"/>
    <property type="match status" value="1"/>
</dbReference>
<evidence type="ECO:0000256" key="7">
    <source>
        <dbReference type="ARBA" id="ARBA00022741"/>
    </source>
</evidence>
<dbReference type="SUPFAM" id="SSF55874">
    <property type="entry name" value="ATPase domain of HSP90 chaperone/DNA topoisomerase II/histidine kinase"/>
    <property type="match status" value="1"/>
</dbReference>
<comment type="catalytic activity">
    <reaction evidence="1">
        <text>ATP + protein L-histidine = ADP + protein N-phospho-L-histidine.</text>
        <dbReference type="EC" id="2.7.13.3"/>
    </reaction>
</comment>
<dbReference type="Proteomes" id="UP000552038">
    <property type="component" value="Unassembled WGS sequence"/>
</dbReference>
<feature type="transmembrane region" description="Helical" evidence="14">
    <location>
        <begin position="7"/>
        <end position="27"/>
    </location>
</feature>
<dbReference type="PANTHER" id="PTHR45453">
    <property type="entry name" value="PHOSPHATE REGULON SENSOR PROTEIN PHOR"/>
    <property type="match status" value="1"/>
</dbReference>
<dbReference type="CDD" id="cd00082">
    <property type="entry name" value="HisKA"/>
    <property type="match status" value="1"/>
</dbReference>
<evidence type="ECO:0000256" key="9">
    <source>
        <dbReference type="ARBA" id="ARBA00022840"/>
    </source>
</evidence>
<sequence length="347" mass="39325">MRHDKHSLMLVTLLIGLIILLIMDGITIQPLGIIRWGLFAMLFTTVGLLLHSRLRLMRKLKSDAAAVQRAVRGNINTRLLANEFETYNKLLYSINELIEQMDRLQVQAHRSETARKKLLTNISHDIRTPLTSIIGYVDALQDEHMDTQQEKEECIAIISAKAQTLKELIDHIFQMAKLDADEVEIRREPLDAAELLREAIISFLPELKKHGMDLAVQVPDEKCIAEVDRYGYIRILNNLIKNAIRYGKDGRKLGVELERKETSIELTIWDAGPGIPANEIPRIFERTYRSEQSRSLQYGGSGLGLAIAKAFVDKHGGRISVVSKPYERTAFTVSLPVRMAPPVSVKR</sequence>
<keyword evidence="4" id="KW-0597">Phosphoprotein</keyword>
<feature type="transmembrane region" description="Helical" evidence="14">
    <location>
        <begin position="33"/>
        <end position="51"/>
    </location>
</feature>
<evidence type="ECO:0000256" key="12">
    <source>
        <dbReference type="ARBA" id="ARBA00023136"/>
    </source>
</evidence>
<dbReference type="InterPro" id="IPR036890">
    <property type="entry name" value="HATPase_C_sf"/>
</dbReference>
<dbReference type="PRINTS" id="PR00344">
    <property type="entry name" value="BCTRLSENSOR"/>
</dbReference>
<feature type="coiled-coil region" evidence="13">
    <location>
        <begin position="87"/>
        <end position="114"/>
    </location>
</feature>
<keyword evidence="8 16" id="KW-0418">Kinase</keyword>
<dbReference type="InterPro" id="IPR005467">
    <property type="entry name" value="His_kinase_dom"/>
</dbReference>
<dbReference type="Gene3D" id="3.30.565.10">
    <property type="entry name" value="Histidine kinase-like ATPase, C-terminal domain"/>
    <property type="match status" value="1"/>
</dbReference>
<evidence type="ECO:0000256" key="8">
    <source>
        <dbReference type="ARBA" id="ARBA00022777"/>
    </source>
</evidence>
<accession>A0AAP6ZWY4</accession>
<dbReference type="SMART" id="SM00388">
    <property type="entry name" value="HisKA"/>
    <property type="match status" value="1"/>
</dbReference>
<dbReference type="InterPro" id="IPR003594">
    <property type="entry name" value="HATPase_dom"/>
</dbReference>
<dbReference type="AlphaFoldDB" id="A0AAP6ZWY4"/>
<evidence type="ECO:0000256" key="1">
    <source>
        <dbReference type="ARBA" id="ARBA00000085"/>
    </source>
</evidence>
<evidence type="ECO:0000256" key="3">
    <source>
        <dbReference type="ARBA" id="ARBA00012438"/>
    </source>
</evidence>
<dbReference type="GO" id="GO:0005886">
    <property type="term" value="C:plasma membrane"/>
    <property type="evidence" value="ECO:0007669"/>
    <property type="project" value="TreeGrafter"/>
</dbReference>
<comment type="subcellular location">
    <subcellularLocation>
        <location evidence="2">Membrane</location>
    </subcellularLocation>
</comment>
<dbReference type="SMART" id="SM00387">
    <property type="entry name" value="HATPase_c"/>
    <property type="match status" value="1"/>
</dbReference>
<dbReference type="GO" id="GO:0016036">
    <property type="term" value="P:cellular response to phosphate starvation"/>
    <property type="evidence" value="ECO:0007669"/>
    <property type="project" value="TreeGrafter"/>
</dbReference>
<dbReference type="FunFam" id="3.30.565.10:FF:000013">
    <property type="entry name" value="Two-component sensor histidine kinase"/>
    <property type="match status" value="1"/>
</dbReference>
<dbReference type="EMBL" id="JABFOR010000005">
    <property type="protein sequence ID" value="NOJ70169.1"/>
    <property type="molecule type" value="Genomic_DNA"/>
</dbReference>
<gene>
    <name evidence="16" type="ORF">HMI46_06345</name>
</gene>
<evidence type="ECO:0000256" key="5">
    <source>
        <dbReference type="ARBA" id="ARBA00022679"/>
    </source>
</evidence>
<dbReference type="GO" id="GO:0005524">
    <property type="term" value="F:ATP binding"/>
    <property type="evidence" value="ECO:0007669"/>
    <property type="project" value="UniProtKB-KW"/>
</dbReference>
<dbReference type="EC" id="2.7.13.3" evidence="3"/>
<keyword evidence="7" id="KW-0547">Nucleotide-binding</keyword>
<evidence type="ECO:0000256" key="4">
    <source>
        <dbReference type="ARBA" id="ARBA00022553"/>
    </source>
</evidence>
<dbReference type="InterPro" id="IPR050351">
    <property type="entry name" value="BphY/WalK/GraS-like"/>
</dbReference>
<dbReference type="InterPro" id="IPR036097">
    <property type="entry name" value="HisK_dim/P_sf"/>
</dbReference>
<proteinExistence type="predicted"/>
<evidence type="ECO:0000313" key="17">
    <source>
        <dbReference type="Proteomes" id="UP000552038"/>
    </source>
</evidence>
<evidence type="ECO:0000256" key="13">
    <source>
        <dbReference type="SAM" id="Coils"/>
    </source>
</evidence>
<evidence type="ECO:0000256" key="10">
    <source>
        <dbReference type="ARBA" id="ARBA00022989"/>
    </source>
</evidence>
<keyword evidence="11" id="KW-0902">Two-component regulatory system</keyword>
<dbReference type="Gene3D" id="1.10.287.130">
    <property type="match status" value="1"/>
</dbReference>
<evidence type="ECO:0000256" key="14">
    <source>
        <dbReference type="SAM" id="Phobius"/>
    </source>
</evidence>
<evidence type="ECO:0000313" key="16">
    <source>
        <dbReference type="EMBL" id="NOJ70169.1"/>
    </source>
</evidence>
<comment type="caution">
    <text evidence="16">The sequence shown here is derived from an EMBL/GenBank/DDBJ whole genome shotgun (WGS) entry which is preliminary data.</text>
</comment>
<dbReference type="SUPFAM" id="SSF47384">
    <property type="entry name" value="Homodimeric domain of signal transducing histidine kinase"/>
    <property type="match status" value="1"/>
</dbReference>
<evidence type="ECO:0000259" key="15">
    <source>
        <dbReference type="PROSITE" id="PS50109"/>
    </source>
</evidence>